<keyword evidence="3" id="KW-1185">Reference proteome</keyword>
<dbReference type="GO" id="GO:0016491">
    <property type="term" value="F:oxidoreductase activity"/>
    <property type="evidence" value="ECO:0007669"/>
    <property type="project" value="InterPro"/>
</dbReference>
<dbReference type="RefSeq" id="WP_103789262.1">
    <property type="nucleotide sequence ID" value="NZ_PQVF01000007.1"/>
</dbReference>
<feature type="domain" description="Enoyl reductase (ER)" evidence="1">
    <location>
        <begin position="8"/>
        <end position="329"/>
    </location>
</feature>
<dbReference type="OrthoDB" id="9787435at2"/>
<sequence length="333" mass="36595">MKALVLNGLKEPLTISEVDKPVLKEDEVLVKIKAAAFNHRDKWIQEGLYAGIKYPIILGSDGAGIVAETGSSVDKKWLNQEVIINPSFNWGNNDKAQSKDFRILGLPDNGTLGEYALCKAEYLYKKPEHLSFEESAAIPLAGLTAYRALFTRAATQPREKVLINGIGGGVALFALQYAVAEGCEVYVTSSSDEKIEKAKFLGAYGGVNYKTTSWVDDLKAMAGGFDVIVDSAAGEGFKNLVELANPGGRIVFYGATTGTIKELDPRRIFWKQLNILGSTMGTQKDFEQMLSFIDQHKLLPVIDKVFAFNEANEALDRMRKSEQFGKIVIKVDL</sequence>
<dbReference type="PANTHER" id="PTHR45033:SF3">
    <property type="entry name" value="DEHYDROGENASE, PUTATIVE (AFU_ORTHOLOGUE AFUA_2G13270)-RELATED"/>
    <property type="match status" value="1"/>
</dbReference>
<dbReference type="Gene3D" id="3.90.180.10">
    <property type="entry name" value="Medium-chain alcohol dehydrogenases, catalytic domain"/>
    <property type="match status" value="1"/>
</dbReference>
<proteinExistence type="predicted"/>
<dbReference type="PANTHER" id="PTHR45033">
    <property type="match status" value="1"/>
</dbReference>
<gene>
    <name evidence="2" type="ORF">C3K47_11390</name>
</gene>
<name>A0A2S5A1F0_9SPHI</name>
<dbReference type="InterPro" id="IPR052711">
    <property type="entry name" value="Zinc_ADH-like"/>
</dbReference>
<dbReference type="EMBL" id="PQVF01000007">
    <property type="protein sequence ID" value="POY36344.1"/>
    <property type="molecule type" value="Genomic_DNA"/>
</dbReference>
<accession>A0A2S5A1F0</accession>
<comment type="caution">
    <text evidence="2">The sequence shown here is derived from an EMBL/GenBank/DDBJ whole genome shotgun (WGS) entry which is preliminary data.</text>
</comment>
<dbReference type="Gene3D" id="3.40.50.720">
    <property type="entry name" value="NAD(P)-binding Rossmann-like Domain"/>
    <property type="match status" value="1"/>
</dbReference>
<dbReference type="SUPFAM" id="SSF50129">
    <property type="entry name" value="GroES-like"/>
    <property type="match status" value="1"/>
</dbReference>
<evidence type="ECO:0000313" key="3">
    <source>
        <dbReference type="Proteomes" id="UP000236893"/>
    </source>
</evidence>
<evidence type="ECO:0000313" key="2">
    <source>
        <dbReference type="EMBL" id="POY36344.1"/>
    </source>
</evidence>
<dbReference type="Proteomes" id="UP000236893">
    <property type="component" value="Unassembled WGS sequence"/>
</dbReference>
<dbReference type="InterPro" id="IPR020843">
    <property type="entry name" value="ER"/>
</dbReference>
<dbReference type="InterPro" id="IPR013154">
    <property type="entry name" value="ADH-like_N"/>
</dbReference>
<dbReference type="InterPro" id="IPR011032">
    <property type="entry name" value="GroES-like_sf"/>
</dbReference>
<dbReference type="SUPFAM" id="SSF51735">
    <property type="entry name" value="NAD(P)-binding Rossmann-fold domains"/>
    <property type="match status" value="1"/>
</dbReference>
<reference evidence="2 3" key="1">
    <citation type="submission" date="2018-01" db="EMBL/GenBank/DDBJ databases">
        <authorList>
            <person name="Gaut B.S."/>
            <person name="Morton B.R."/>
            <person name="Clegg M.T."/>
            <person name="Duvall M.R."/>
        </authorList>
    </citation>
    <scope>NUCLEOTIDE SEQUENCE [LARGE SCALE GENOMIC DNA]</scope>
    <source>
        <strain evidence="2 3">HR-AV</strain>
    </source>
</reference>
<dbReference type="Pfam" id="PF00107">
    <property type="entry name" value="ADH_zinc_N"/>
    <property type="match status" value="1"/>
</dbReference>
<protein>
    <submittedName>
        <fullName evidence="2">Alcohol dehydrogenase</fullName>
    </submittedName>
</protein>
<dbReference type="AlphaFoldDB" id="A0A2S5A1F0"/>
<dbReference type="InterPro" id="IPR036291">
    <property type="entry name" value="NAD(P)-bd_dom_sf"/>
</dbReference>
<dbReference type="Pfam" id="PF08240">
    <property type="entry name" value="ADH_N"/>
    <property type="match status" value="1"/>
</dbReference>
<dbReference type="InterPro" id="IPR013149">
    <property type="entry name" value="ADH-like_C"/>
</dbReference>
<organism evidence="2 3">
    <name type="scientific">Solitalea longa</name>
    <dbReference type="NCBI Taxonomy" id="2079460"/>
    <lineage>
        <taxon>Bacteria</taxon>
        <taxon>Pseudomonadati</taxon>
        <taxon>Bacteroidota</taxon>
        <taxon>Sphingobacteriia</taxon>
        <taxon>Sphingobacteriales</taxon>
        <taxon>Sphingobacteriaceae</taxon>
        <taxon>Solitalea</taxon>
    </lineage>
</organism>
<evidence type="ECO:0000259" key="1">
    <source>
        <dbReference type="SMART" id="SM00829"/>
    </source>
</evidence>
<dbReference type="SMART" id="SM00829">
    <property type="entry name" value="PKS_ER"/>
    <property type="match status" value="1"/>
</dbReference>